<dbReference type="HOGENOM" id="CLU_577587_0_0_1"/>
<dbReference type="OrthoDB" id="5240751at2759"/>
<evidence type="ECO:0000256" key="4">
    <source>
        <dbReference type="ARBA" id="ARBA00023136"/>
    </source>
</evidence>
<dbReference type="RefSeq" id="XP_007827289.1">
    <property type="nucleotide sequence ID" value="XM_007829098.1"/>
</dbReference>
<reference evidence="9" key="1">
    <citation type="journal article" date="2015" name="BMC Genomics">
        <title>Genomic and transcriptomic analysis of the endophytic fungus Pestalotiopsis fici reveals its lifestyle and high potential for synthesis of natural products.</title>
        <authorList>
            <person name="Wang X."/>
            <person name="Zhang X."/>
            <person name="Liu L."/>
            <person name="Xiang M."/>
            <person name="Wang W."/>
            <person name="Sun X."/>
            <person name="Che Y."/>
            <person name="Guo L."/>
            <person name="Liu G."/>
            <person name="Guo L."/>
            <person name="Wang C."/>
            <person name="Yin W.B."/>
            <person name="Stadler M."/>
            <person name="Zhang X."/>
            <person name="Liu X."/>
        </authorList>
    </citation>
    <scope>NUCLEOTIDE SEQUENCE [LARGE SCALE GENOMIC DNA]</scope>
    <source>
        <strain evidence="9">W106-1 / CGMCC3.15140</strain>
    </source>
</reference>
<dbReference type="PANTHER" id="PTHR15549:SF26">
    <property type="entry name" value="AXIAL BUDDING PATTERN PROTEIN 2-RELATED"/>
    <property type="match status" value="1"/>
</dbReference>
<dbReference type="EMBL" id="KI912109">
    <property type="protein sequence ID" value="ETS86689.1"/>
    <property type="molecule type" value="Genomic_DNA"/>
</dbReference>
<dbReference type="AlphaFoldDB" id="W3XL04"/>
<feature type="chain" id="PRO_5004835198" description="Mid2 domain-containing protein" evidence="7">
    <location>
        <begin position="23"/>
        <end position="473"/>
    </location>
</feature>
<evidence type="ECO:0000256" key="7">
    <source>
        <dbReference type="SAM" id="SignalP"/>
    </source>
</evidence>
<dbReference type="GO" id="GO:0071944">
    <property type="term" value="C:cell periphery"/>
    <property type="evidence" value="ECO:0007669"/>
    <property type="project" value="UniProtKB-ARBA"/>
</dbReference>
<feature type="compositionally biased region" description="Low complexity" evidence="5">
    <location>
        <begin position="458"/>
        <end position="473"/>
    </location>
</feature>
<proteinExistence type="predicted"/>
<feature type="region of interest" description="Disordered" evidence="5">
    <location>
        <begin position="86"/>
        <end position="114"/>
    </location>
</feature>
<keyword evidence="7" id="KW-0732">Signal</keyword>
<evidence type="ECO:0000256" key="1">
    <source>
        <dbReference type="ARBA" id="ARBA00004167"/>
    </source>
</evidence>
<evidence type="ECO:0000256" key="5">
    <source>
        <dbReference type="SAM" id="MobiDB-lite"/>
    </source>
</evidence>
<feature type="transmembrane region" description="Helical" evidence="6">
    <location>
        <begin position="233"/>
        <end position="257"/>
    </location>
</feature>
<name>W3XL04_PESFW</name>
<dbReference type="PANTHER" id="PTHR15549">
    <property type="entry name" value="PAIRED IMMUNOGLOBULIN-LIKE TYPE 2 RECEPTOR"/>
    <property type="match status" value="1"/>
</dbReference>
<protein>
    <recommendedName>
        <fullName evidence="10">Mid2 domain-containing protein</fullName>
    </recommendedName>
</protein>
<sequence length="473" mass="50022">MRIHVTSAGLAAFLMSVARAKGEDANSESQSTSAVDLIINFTYSDARWNSTRTFDNSYQLEFTKGTDTQVRNASLWRYDPASKTGDVISTYPQEKGQFGGDGGNSKQRRSSAGDVSIADTPLFLQLDWQSTDGVTQGQSYSRYFAMNDGESSGDDTTSSDFLEREASTTAAFPECSGVACSTSGPNQPTSTAQTVSPSAVSSSTSSSASSSATTSAAAAASAGSSGLSTAATIGIAVACGVVGLALIGAGIWFLCCFRRRRNGTGHSALAQQNGSYMSDGLVGGGMRSDKELPHVTDSPQSTFAPTRGLRDSMSSTVMVGAGTGLMNSGGGNDHHHHQQQLQQQQQAIHHHQHAAHGGSVVMDDDDTYAPYRDHTPPPAVYASHDGATAASTGSQTSLPASLQHHARSPTPPISSRYAHLVEEGMTDEEIRRLEEEERALDVAIEDAGRSSRCQSYCQQQQQLQQQQQQGRAQ</sequence>
<feature type="compositionally biased region" description="Low complexity" evidence="5">
    <location>
        <begin position="187"/>
        <end position="209"/>
    </location>
</feature>
<evidence type="ECO:0008006" key="10">
    <source>
        <dbReference type="Google" id="ProtNLM"/>
    </source>
</evidence>
<dbReference type="OMA" id="APEWESQ"/>
<keyword evidence="3 6" id="KW-1133">Transmembrane helix</keyword>
<evidence type="ECO:0000313" key="8">
    <source>
        <dbReference type="EMBL" id="ETS86689.1"/>
    </source>
</evidence>
<feature type="region of interest" description="Disordered" evidence="5">
    <location>
        <begin position="280"/>
        <end position="308"/>
    </location>
</feature>
<gene>
    <name evidence="8" type="ORF">PFICI_00517</name>
</gene>
<accession>W3XL04</accession>
<dbReference type="KEGG" id="pfy:PFICI_00517"/>
<dbReference type="GO" id="GO:0016020">
    <property type="term" value="C:membrane"/>
    <property type="evidence" value="ECO:0007669"/>
    <property type="project" value="UniProtKB-SubCell"/>
</dbReference>
<feature type="region of interest" description="Disordered" evidence="5">
    <location>
        <begin position="326"/>
        <end position="414"/>
    </location>
</feature>
<keyword evidence="9" id="KW-1185">Reference proteome</keyword>
<organism evidence="8 9">
    <name type="scientific">Pestalotiopsis fici (strain W106-1 / CGMCC3.15140)</name>
    <dbReference type="NCBI Taxonomy" id="1229662"/>
    <lineage>
        <taxon>Eukaryota</taxon>
        <taxon>Fungi</taxon>
        <taxon>Dikarya</taxon>
        <taxon>Ascomycota</taxon>
        <taxon>Pezizomycotina</taxon>
        <taxon>Sordariomycetes</taxon>
        <taxon>Xylariomycetidae</taxon>
        <taxon>Amphisphaeriales</taxon>
        <taxon>Sporocadaceae</taxon>
        <taxon>Pestalotiopsis</taxon>
    </lineage>
</organism>
<dbReference type="GeneID" id="19265530"/>
<evidence type="ECO:0000256" key="2">
    <source>
        <dbReference type="ARBA" id="ARBA00022692"/>
    </source>
</evidence>
<feature type="signal peptide" evidence="7">
    <location>
        <begin position="1"/>
        <end position="22"/>
    </location>
</feature>
<dbReference type="InterPro" id="IPR051694">
    <property type="entry name" value="Immunoregulatory_rcpt-like"/>
</dbReference>
<evidence type="ECO:0000256" key="3">
    <source>
        <dbReference type="ARBA" id="ARBA00022989"/>
    </source>
</evidence>
<dbReference type="InParanoid" id="W3XL04"/>
<feature type="region of interest" description="Disordered" evidence="5">
    <location>
        <begin position="182"/>
        <end position="209"/>
    </location>
</feature>
<dbReference type="Proteomes" id="UP000030651">
    <property type="component" value="Unassembled WGS sequence"/>
</dbReference>
<dbReference type="eggNOG" id="ENOG502SZSI">
    <property type="taxonomic scope" value="Eukaryota"/>
</dbReference>
<keyword evidence="4 6" id="KW-0472">Membrane</keyword>
<feature type="compositionally biased region" description="Polar residues" evidence="5">
    <location>
        <begin position="389"/>
        <end position="400"/>
    </location>
</feature>
<feature type="region of interest" description="Disordered" evidence="5">
    <location>
        <begin position="447"/>
        <end position="473"/>
    </location>
</feature>
<evidence type="ECO:0000256" key="6">
    <source>
        <dbReference type="SAM" id="Phobius"/>
    </source>
</evidence>
<evidence type="ECO:0000313" key="9">
    <source>
        <dbReference type="Proteomes" id="UP000030651"/>
    </source>
</evidence>
<comment type="subcellular location">
    <subcellularLocation>
        <location evidence="1">Membrane</location>
        <topology evidence="1">Single-pass membrane protein</topology>
    </subcellularLocation>
</comment>
<keyword evidence="2 6" id="KW-0812">Transmembrane</keyword>